<evidence type="ECO:0000313" key="2">
    <source>
        <dbReference type="Proteomes" id="UP001237105"/>
    </source>
</evidence>
<feature type="non-terminal residue" evidence="1">
    <location>
        <position position="1"/>
    </location>
</feature>
<dbReference type="EMBL" id="JASCIS010000080">
    <property type="protein sequence ID" value="MDI3424231.1"/>
    <property type="molecule type" value="Genomic_DNA"/>
</dbReference>
<gene>
    <name evidence="1" type="ORF">QIT00_37895</name>
</gene>
<sequence>SPGRHLKSLEDEENAQIFAELTELGLGDSQGAEIWRHLMTVPTSFFRSKTSQRLRTEARAENRAEDILRLLDRRSIDVTPEARDRITNCHDLDVLGDWLDRTLTATVVDDLFDDAVED</sequence>
<comment type="caution">
    <text evidence="1">The sequence shown here is derived from an EMBL/GenBank/DDBJ whole genome shotgun (WGS) entry which is preliminary data.</text>
</comment>
<protein>
    <submittedName>
        <fullName evidence="1">Uncharacterized protein</fullName>
    </submittedName>
</protein>
<reference evidence="1 2" key="1">
    <citation type="submission" date="2023-05" db="EMBL/GenBank/DDBJ databases">
        <title>Draft genome sequence of Streptomyces sp. B-S-A12 isolated from a cave soil in Thailand.</title>
        <authorList>
            <person name="Chamroensaksri N."/>
            <person name="Muangham S."/>
        </authorList>
    </citation>
    <scope>NUCLEOTIDE SEQUENCE [LARGE SCALE GENOMIC DNA]</scope>
    <source>
        <strain evidence="1 2">B-S-A12</strain>
    </source>
</reference>
<proteinExistence type="predicted"/>
<dbReference type="PANTHER" id="PTHR34613:SF1">
    <property type="entry name" value="SLL6017 PROTEIN"/>
    <property type="match status" value="1"/>
</dbReference>
<dbReference type="PANTHER" id="PTHR34613">
    <property type="entry name" value="SLL0800 PROTEIN"/>
    <property type="match status" value="1"/>
</dbReference>
<evidence type="ECO:0000313" key="1">
    <source>
        <dbReference type="EMBL" id="MDI3424231.1"/>
    </source>
</evidence>
<accession>A0ABT6T9D0</accession>
<name>A0ABT6T9D0_9ACTN</name>
<organism evidence="1 2">
    <name type="scientific">Streptomyces luteolus</name>
    <dbReference type="NCBI Taxonomy" id="3043615"/>
    <lineage>
        <taxon>Bacteria</taxon>
        <taxon>Bacillati</taxon>
        <taxon>Actinomycetota</taxon>
        <taxon>Actinomycetes</taxon>
        <taxon>Kitasatosporales</taxon>
        <taxon>Streptomycetaceae</taxon>
        <taxon>Streptomyces</taxon>
    </lineage>
</organism>
<keyword evidence="2" id="KW-1185">Reference proteome</keyword>
<dbReference type="Proteomes" id="UP001237105">
    <property type="component" value="Unassembled WGS sequence"/>
</dbReference>